<evidence type="ECO:0000259" key="2">
    <source>
        <dbReference type="Pfam" id="PF07703"/>
    </source>
</evidence>
<reference evidence="5" key="1">
    <citation type="submission" date="2012-12" db="EMBL/GenBank/DDBJ databases">
        <authorList>
            <person name="Hellsten U."/>
            <person name="Grimwood J."/>
            <person name="Chapman J.A."/>
            <person name="Shapiro H."/>
            <person name="Aerts A."/>
            <person name="Otillar R.P."/>
            <person name="Terry A.Y."/>
            <person name="Boore J.L."/>
            <person name="Simakov O."/>
            <person name="Marletaz F."/>
            <person name="Cho S.-J."/>
            <person name="Edsinger-Gonzales E."/>
            <person name="Havlak P."/>
            <person name="Kuo D.-H."/>
            <person name="Larsson T."/>
            <person name="Lv J."/>
            <person name="Arendt D."/>
            <person name="Savage R."/>
            <person name="Osoegawa K."/>
            <person name="de Jong P."/>
            <person name="Lindberg D.R."/>
            <person name="Seaver E.C."/>
            <person name="Weisblat D.A."/>
            <person name="Putnam N.H."/>
            <person name="Grigoriev I.V."/>
            <person name="Rokhsar D.S."/>
        </authorList>
    </citation>
    <scope>NUCLEOTIDE SEQUENCE</scope>
    <source>
        <strain evidence="5">I ESC-2004</strain>
    </source>
</reference>
<dbReference type="Pfam" id="PF07703">
    <property type="entry name" value="A2M_BRD"/>
    <property type="match status" value="1"/>
</dbReference>
<evidence type="ECO:0000313" key="4">
    <source>
        <dbReference type="EnsemblMetazoa" id="CapteP206322"/>
    </source>
</evidence>
<reference evidence="4" key="3">
    <citation type="submission" date="2015-06" db="UniProtKB">
        <authorList>
            <consortium name="EnsemblMetazoa"/>
        </authorList>
    </citation>
    <scope>IDENTIFICATION</scope>
</reference>
<organism evidence="3">
    <name type="scientific">Capitella teleta</name>
    <name type="common">Polychaete worm</name>
    <dbReference type="NCBI Taxonomy" id="283909"/>
    <lineage>
        <taxon>Eukaryota</taxon>
        <taxon>Metazoa</taxon>
        <taxon>Spiralia</taxon>
        <taxon>Lophotrochozoa</taxon>
        <taxon>Annelida</taxon>
        <taxon>Polychaeta</taxon>
        <taxon>Sedentaria</taxon>
        <taxon>Scolecida</taxon>
        <taxon>Capitellidae</taxon>
        <taxon>Capitella</taxon>
    </lineage>
</organism>
<evidence type="ECO:0000313" key="3">
    <source>
        <dbReference type="EMBL" id="ELU10419.1"/>
    </source>
</evidence>
<dbReference type="Proteomes" id="UP000014760">
    <property type="component" value="Unassembled WGS sequence"/>
</dbReference>
<proteinExistence type="predicted"/>
<dbReference type="Gene3D" id="2.60.40.1930">
    <property type="match status" value="1"/>
</dbReference>
<dbReference type="STRING" id="283909.R7UVR6"/>
<dbReference type="EMBL" id="KB297496">
    <property type="protein sequence ID" value="ELU10419.1"/>
    <property type="molecule type" value="Genomic_DNA"/>
</dbReference>
<evidence type="ECO:0000313" key="5">
    <source>
        <dbReference type="Proteomes" id="UP000014760"/>
    </source>
</evidence>
<dbReference type="AlphaFoldDB" id="R7UVR6"/>
<name>R7UVR6_CAPTE</name>
<evidence type="ECO:0000256" key="1">
    <source>
        <dbReference type="SAM" id="MobiDB-lite"/>
    </source>
</evidence>
<protein>
    <recommendedName>
        <fullName evidence="2">Alpha-2-macroglobulin bait region domain-containing protein</fullName>
    </recommendedName>
</protein>
<reference evidence="3 5" key="2">
    <citation type="journal article" date="2013" name="Nature">
        <title>Insights into bilaterian evolution from three spiralian genomes.</title>
        <authorList>
            <person name="Simakov O."/>
            <person name="Marletaz F."/>
            <person name="Cho S.J."/>
            <person name="Edsinger-Gonzales E."/>
            <person name="Havlak P."/>
            <person name="Hellsten U."/>
            <person name="Kuo D.H."/>
            <person name="Larsson T."/>
            <person name="Lv J."/>
            <person name="Arendt D."/>
            <person name="Savage R."/>
            <person name="Osoegawa K."/>
            <person name="de Jong P."/>
            <person name="Grimwood J."/>
            <person name="Chapman J.A."/>
            <person name="Shapiro H."/>
            <person name="Aerts A."/>
            <person name="Otillar R.P."/>
            <person name="Terry A.Y."/>
            <person name="Boore J.L."/>
            <person name="Grigoriev I.V."/>
            <person name="Lindberg D.R."/>
            <person name="Seaver E.C."/>
            <person name="Weisblat D.A."/>
            <person name="Putnam N.H."/>
            <person name="Rokhsar D.S."/>
        </authorList>
    </citation>
    <scope>NUCLEOTIDE SEQUENCE</scope>
    <source>
        <strain evidence="3 5">I ESC-2004</strain>
    </source>
</reference>
<dbReference type="EnsemblMetazoa" id="CapteT206322">
    <property type="protein sequence ID" value="CapteP206322"/>
    <property type="gene ID" value="CapteG206322"/>
</dbReference>
<dbReference type="EMBL" id="AMQN01020651">
    <property type="status" value="NOT_ANNOTATED_CDS"/>
    <property type="molecule type" value="Genomic_DNA"/>
</dbReference>
<gene>
    <name evidence="3" type="ORF">CAPTEDRAFT_206322</name>
</gene>
<keyword evidence="5" id="KW-1185">Reference proteome</keyword>
<dbReference type="EMBL" id="AMQN01020652">
    <property type="status" value="NOT_ANNOTATED_CDS"/>
    <property type="molecule type" value="Genomic_DNA"/>
</dbReference>
<sequence length="201" mass="21681">MRGLRMQQQGNMQLLSKGGIVYSSYHDTGVSATKHTVAIPVSPELAHDLAPSARINIWYLTSTGEIITDSLELKVEGAFLNEVLADLKKYDSSKKHGGYIPMPMFRGGMMDKRSIWWPLPSGGSDSSEIFENSGLVVFTDALVYAEPVEASRYPMMRGAARAGGGERGGIAAEADMAMDGAFDAEPSSKASSNGDDARWLK</sequence>
<feature type="domain" description="Alpha-2-macroglobulin bait region" evidence="2">
    <location>
        <begin position="11"/>
        <end position="91"/>
    </location>
</feature>
<dbReference type="InterPro" id="IPR011625">
    <property type="entry name" value="A2M_N_BRD"/>
</dbReference>
<accession>R7UVR6</accession>
<dbReference type="OrthoDB" id="6155561at2759"/>
<feature type="region of interest" description="Disordered" evidence="1">
    <location>
        <begin position="181"/>
        <end position="201"/>
    </location>
</feature>
<dbReference type="HOGENOM" id="CLU_1361572_0_0_1"/>